<dbReference type="Gene3D" id="1.10.150.20">
    <property type="entry name" value="5' to 3' exonuclease, C-terminal subdomain"/>
    <property type="match status" value="1"/>
</dbReference>
<keyword evidence="3 6" id="KW-0238">DNA-binding</keyword>
<dbReference type="GO" id="GO:0000400">
    <property type="term" value="F:four-way junction DNA binding"/>
    <property type="evidence" value="ECO:0007669"/>
    <property type="project" value="UniProtKB-UniRule"/>
</dbReference>
<keyword evidence="4 6" id="KW-0233">DNA recombination</keyword>
<dbReference type="InterPro" id="IPR012340">
    <property type="entry name" value="NA-bd_OB-fold"/>
</dbReference>
<evidence type="ECO:0000256" key="5">
    <source>
        <dbReference type="ARBA" id="ARBA00023204"/>
    </source>
</evidence>
<dbReference type="Pfam" id="PF01330">
    <property type="entry name" value="RuvA_N"/>
    <property type="match status" value="1"/>
</dbReference>
<sequence>MQKGKDMYEYITGKLTYISPAYVVLDVQGVGYQIAIGNPYRYSSKMEQVLTIYVQQIIREDAQLLYGFETLAEKQLFLRLLSVSGIGPKSGLAIMANEDHQGLIQAIEAGDVTYLTKFPGVGKKTAQQMVLDLKGKLAELVENPMSLFHQGDDETALTEAIEALQALGYSPKETKRVEKALEKESYRSTDEYLRAALKLMMKK</sequence>
<dbReference type="GO" id="GO:0009378">
    <property type="term" value="F:four-way junction helicase activity"/>
    <property type="evidence" value="ECO:0007669"/>
    <property type="project" value="InterPro"/>
</dbReference>
<organism evidence="8 9">
    <name type="scientific">Enterococcus florum</name>
    <dbReference type="NCBI Taxonomy" id="2480627"/>
    <lineage>
        <taxon>Bacteria</taxon>
        <taxon>Bacillati</taxon>
        <taxon>Bacillota</taxon>
        <taxon>Bacilli</taxon>
        <taxon>Lactobacillales</taxon>
        <taxon>Enterococcaceae</taxon>
        <taxon>Enterococcus</taxon>
    </lineage>
</organism>
<dbReference type="Pfam" id="PF14520">
    <property type="entry name" value="HHH_5"/>
    <property type="match status" value="1"/>
</dbReference>
<name>A0A4V0WQ15_9ENTE</name>
<comment type="subcellular location">
    <subcellularLocation>
        <location evidence="6">Cytoplasm</location>
    </subcellularLocation>
</comment>
<feature type="region of interest" description="Domain III" evidence="6">
    <location>
        <begin position="153"/>
        <end position="203"/>
    </location>
</feature>
<dbReference type="InterPro" id="IPR003583">
    <property type="entry name" value="Hlx-hairpin-Hlx_DNA-bd_motif"/>
</dbReference>
<keyword evidence="5 6" id="KW-0234">DNA repair</keyword>
<feature type="domain" description="Helix-hairpin-helix DNA-binding motif class 1" evidence="7">
    <location>
        <begin position="113"/>
        <end position="132"/>
    </location>
</feature>
<dbReference type="Gene3D" id="2.40.50.140">
    <property type="entry name" value="Nucleic acid-binding proteins"/>
    <property type="match status" value="1"/>
</dbReference>
<dbReference type="InterPro" id="IPR013849">
    <property type="entry name" value="DNA_helicase_Holl-junc_RuvA_I"/>
</dbReference>
<comment type="caution">
    <text evidence="6">Lacks conserved residue(s) required for the propagation of feature annotation.</text>
</comment>
<keyword evidence="2 6" id="KW-0227">DNA damage</keyword>
<feature type="domain" description="Helix-hairpin-helix DNA-binding motif class 1" evidence="7">
    <location>
        <begin position="78"/>
        <end position="97"/>
    </location>
</feature>
<dbReference type="InterPro" id="IPR000085">
    <property type="entry name" value="RuvA"/>
</dbReference>
<dbReference type="GO" id="GO:0005524">
    <property type="term" value="F:ATP binding"/>
    <property type="evidence" value="ECO:0007669"/>
    <property type="project" value="InterPro"/>
</dbReference>
<keyword evidence="8" id="KW-0347">Helicase</keyword>
<keyword evidence="9" id="KW-1185">Reference proteome</keyword>
<feature type="region of interest" description="Domain II" evidence="6">
    <location>
        <begin position="70"/>
        <end position="147"/>
    </location>
</feature>
<dbReference type="InterPro" id="IPR036267">
    <property type="entry name" value="RuvA_C_sf"/>
</dbReference>
<dbReference type="GO" id="GO:0006281">
    <property type="term" value="P:DNA repair"/>
    <property type="evidence" value="ECO:0007669"/>
    <property type="project" value="UniProtKB-UniRule"/>
</dbReference>
<evidence type="ECO:0000256" key="6">
    <source>
        <dbReference type="HAMAP-Rule" id="MF_00031"/>
    </source>
</evidence>
<comment type="function">
    <text evidence="6">The RuvA-RuvB-RuvC complex processes Holliday junction (HJ) DNA during genetic recombination and DNA repair, while the RuvA-RuvB complex plays an important role in the rescue of blocked DNA replication forks via replication fork reversal (RFR). RuvA specifically binds to HJ cruciform DNA, conferring on it an open structure. The RuvB hexamer acts as an ATP-dependent pump, pulling dsDNA into and through the RuvAB complex. HJ branch migration allows RuvC to scan DNA until it finds its consensus sequence, where it cleaves and resolves the cruciform DNA.</text>
</comment>
<comment type="caution">
    <text evidence="8">The sequence shown here is derived from an EMBL/GenBank/DDBJ whole genome shotgun (WGS) entry which is preliminary data.</text>
</comment>
<dbReference type="EMBL" id="BJCC01000038">
    <property type="protein sequence ID" value="GCF95779.1"/>
    <property type="molecule type" value="Genomic_DNA"/>
</dbReference>
<comment type="similarity">
    <text evidence="6">Belongs to the RuvA family.</text>
</comment>
<keyword evidence="8" id="KW-0067">ATP-binding</keyword>
<dbReference type="Proteomes" id="UP000290567">
    <property type="component" value="Unassembled WGS sequence"/>
</dbReference>
<dbReference type="AlphaFoldDB" id="A0A4V0WQ15"/>
<dbReference type="GO" id="GO:0005737">
    <property type="term" value="C:cytoplasm"/>
    <property type="evidence" value="ECO:0007669"/>
    <property type="project" value="UniProtKB-SubCell"/>
</dbReference>
<evidence type="ECO:0000313" key="8">
    <source>
        <dbReference type="EMBL" id="GCF95779.1"/>
    </source>
</evidence>
<accession>A0A4V0WQ15</accession>
<dbReference type="InterPro" id="IPR010994">
    <property type="entry name" value="RuvA_2-like"/>
</dbReference>
<comment type="domain">
    <text evidence="6">Has three domains with a flexible linker between the domains II and III and assumes an 'L' shape. Domain III is highly mobile and contacts RuvB.</text>
</comment>
<dbReference type="HAMAP" id="MF_00031">
    <property type="entry name" value="DNA_HJ_migration_RuvA"/>
    <property type="match status" value="1"/>
</dbReference>
<proteinExistence type="inferred from homology"/>
<evidence type="ECO:0000256" key="1">
    <source>
        <dbReference type="ARBA" id="ARBA00022490"/>
    </source>
</evidence>
<dbReference type="Pfam" id="PF07499">
    <property type="entry name" value="RuvA_C"/>
    <property type="match status" value="1"/>
</dbReference>
<comment type="subunit">
    <text evidence="6">Homotetramer. Forms an RuvA(8)-RuvB(12)-Holliday junction (HJ) complex. HJ DNA is sandwiched between 2 RuvA tetramers; dsDNA enters through RuvA and exits via RuvB. An RuvB hexamer assembles on each DNA strand where it exits the tetramer. Each RuvB hexamer is contacted by two RuvA subunits (via domain III) on 2 adjacent RuvB subunits; this complex drives branch migration. In the full resolvosome a probable DNA-RuvA(4)-RuvB(12)-RuvC(2) complex forms which resolves the HJ.</text>
</comment>
<dbReference type="NCBIfam" id="TIGR00084">
    <property type="entry name" value="ruvA"/>
    <property type="match status" value="1"/>
</dbReference>
<dbReference type="GO" id="GO:0009379">
    <property type="term" value="C:Holliday junction helicase complex"/>
    <property type="evidence" value="ECO:0007669"/>
    <property type="project" value="InterPro"/>
</dbReference>
<dbReference type="GO" id="GO:0048476">
    <property type="term" value="C:Holliday junction resolvase complex"/>
    <property type="evidence" value="ECO:0007669"/>
    <property type="project" value="UniProtKB-UniRule"/>
</dbReference>
<evidence type="ECO:0000259" key="7">
    <source>
        <dbReference type="SMART" id="SM00278"/>
    </source>
</evidence>
<protein>
    <recommendedName>
        <fullName evidence="6">Holliday junction branch migration complex subunit RuvA</fullName>
    </recommendedName>
</protein>
<gene>
    <name evidence="6 8" type="primary">ruvA</name>
    <name evidence="8" type="ORF">NRIC_36700</name>
</gene>
<dbReference type="SMART" id="SM00278">
    <property type="entry name" value="HhH1"/>
    <property type="match status" value="2"/>
</dbReference>
<evidence type="ECO:0000313" key="9">
    <source>
        <dbReference type="Proteomes" id="UP000290567"/>
    </source>
</evidence>
<dbReference type="SUPFAM" id="SSF47781">
    <property type="entry name" value="RuvA domain 2-like"/>
    <property type="match status" value="1"/>
</dbReference>
<dbReference type="CDD" id="cd14332">
    <property type="entry name" value="UBA_RuvA_C"/>
    <property type="match status" value="1"/>
</dbReference>
<reference evidence="9" key="1">
    <citation type="submission" date="2019-02" db="EMBL/GenBank/DDBJ databases">
        <title>Draft genome sequence of Enterococcus sp. Gos25-1.</title>
        <authorList>
            <person name="Tanaka N."/>
            <person name="Shiwa Y."/>
            <person name="Fujita N."/>
        </authorList>
    </citation>
    <scope>NUCLEOTIDE SEQUENCE [LARGE SCALE GENOMIC DNA]</scope>
    <source>
        <strain evidence="9">Gos25-1</strain>
    </source>
</reference>
<dbReference type="GO" id="GO:0006310">
    <property type="term" value="P:DNA recombination"/>
    <property type="evidence" value="ECO:0007669"/>
    <property type="project" value="UniProtKB-UniRule"/>
</dbReference>
<evidence type="ECO:0000256" key="4">
    <source>
        <dbReference type="ARBA" id="ARBA00023172"/>
    </source>
</evidence>
<dbReference type="Gene3D" id="1.10.8.10">
    <property type="entry name" value="DNA helicase RuvA subunit, C-terminal domain"/>
    <property type="match status" value="1"/>
</dbReference>
<keyword evidence="8" id="KW-0378">Hydrolase</keyword>
<dbReference type="InterPro" id="IPR011114">
    <property type="entry name" value="RuvA_C"/>
</dbReference>
<keyword evidence="1 6" id="KW-0963">Cytoplasm</keyword>
<dbReference type="SUPFAM" id="SSF46929">
    <property type="entry name" value="DNA helicase RuvA subunit, C-terminal domain"/>
    <property type="match status" value="1"/>
</dbReference>
<evidence type="ECO:0000256" key="2">
    <source>
        <dbReference type="ARBA" id="ARBA00022763"/>
    </source>
</evidence>
<dbReference type="SUPFAM" id="SSF50249">
    <property type="entry name" value="Nucleic acid-binding proteins"/>
    <property type="match status" value="1"/>
</dbReference>
<keyword evidence="8" id="KW-0547">Nucleotide-binding</keyword>
<evidence type="ECO:0000256" key="3">
    <source>
        <dbReference type="ARBA" id="ARBA00023125"/>
    </source>
</evidence>